<sequence>MKARREQPLDKAGLFQDYIAFYDAAWLEGKLCICNDASLKERAKAYLESEPWTWEGFQVVDVYSIAEGSLKAREERAEKGLHNLMRAFEVLELICVNLFLSPWRKEIRTLKTFTGNFVYFVQSVLPENTLKNVLRKIGYIPTKATEFSVIESINEQKTKETAFEIFLARNEFEVILGRANKEENFSFLAVIQQRSRMYWHNDGNKPKKDPPPQEEPFTMAGGKDQTTPPCSGTHSSSSKTQLPLETTGINKEDHLSEFSPTRGMLPLVSANQTTEKHRRNVHQATVSSHVRSKCSDSEEFLNTYSDINIAQKPIFQEDLPLKKLKKEQKHKAGNPSKATAVKVLTAEANTARPSFFGPSSPQSFAVCTKATSEKSKALDINTPKQVTQETSNVLPLNNATAPKDTSHDPPESTSLKVKNEKENAMLYNTPATELDLAKDHIDQELSSSFSKLKISEKKGDGMKFPVEESAQAEHELYTGHRHVYIGDPNHTDKERLQSSGNVAPSGKSAGDECTDSDGKQLLMEKSSESFIYIKEPPHSVYIPPASLENHPACATLKDWKDSASEQNATPLESSQSYSLTATYQKDDSIYIMEETQEKFVVISKQPTPKD</sequence>
<feature type="compositionally biased region" description="Polar residues" evidence="2">
    <location>
        <begin position="224"/>
        <end position="241"/>
    </location>
</feature>
<dbReference type="AlphaFoldDB" id="A0A6P8RAP1"/>
<dbReference type="GeneID" id="117358777"/>
<dbReference type="Gene3D" id="1.20.58.2190">
    <property type="match status" value="1"/>
</dbReference>
<gene>
    <name evidence="5" type="primary">LOC117358777</name>
</gene>
<dbReference type="Pfam" id="PF21388">
    <property type="entry name" value="SPATA2_PUB-like"/>
    <property type="match status" value="1"/>
</dbReference>
<proteinExistence type="inferred from homology"/>
<evidence type="ECO:0000256" key="1">
    <source>
        <dbReference type="ARBA" id="ARBA00038142"/>
    </source>
</evidence>
<dbReference type="InParanoid" id="A0A6P8RAP1"/>
<evidence type="ECO:0000259" key="3">
    <source>
        <dbReference type="Pfam" id="PF21388"/>
    </source>
</evidence>
<evidence type="ECO:0000256" key="2">
    <source>
        <dbReference type="SAM" id="MobiDB-lite"/>
    </source>
</evidence>
<dbReference type="InterPro" id="IPR048839">
    <property type="entry name" value="SPATA2_PUB-like"/>
</dbReference>
<dbReference type="KEGG" id="gsh:117358777"/>
<organism evidence="4 5">
    <name type="scientific">Geotrypetes seraphini</name>
    <name type="common">Gaboon caecilian</name>
    <name type="synonym">Caecilia seraphini</name>
    <dbReference type="NCBI Taxonomy" id="260995"/>
    <lineage>
        <taxon>Eukaryota</taxon>
        <taxon>Metazoa</taxon>
        <taxon>Chordata</taxon>
        <taxon>Craniata</taxon>
        <taxon>Vertebrata</taxon>
        <taxon>Euteleostomi</taxon>
        <taxon>Amphibia</taxon>
        <taxon>Gymnophiona</taxon>
        <taxon>Geotrypetes</taxon>
    </lineage>
</organism>
<protein>
    <submittedName>
        <fullName evidence="5">Uncharacterized protein LOC117358777</fullName>
    </submittedName>
</protein>
<dbReference type="PANTHER" id="PTHR15326:SF9">
    <property type="entry name" value="SPERMATOGENESIS-ASSOCIATED PROTEIN 2"/>
    <property type="match status" value="1"/>
</dbReference>
<feature type="compositionally biased region" description="Basic and acidic residues" evidence="2">
    <location>
        <begin position="202"/>
        <end position="211"/>
    </location>
</feature>
<comment type="similarity">
    <text evidence="1">Belongs to the SPATA2 family.</text>
</comment>
<dbReference type="PANTHER" id="PTHR15326">
    <property type="entry name" value="SPERMATOGENESIS-ASSOCIATED PROTEIN 2/TAMOZHENNIC"/>
    <property type="match status" value="1"/>
</dbReference>
<keyword evidence="4" id="KW-1185">Reference proteome</keyword>
<accession>A0A6P8RAP1</accession>
<dbReference type="RefSeq" id="XP_033796311.1">
    <property type="nucleotide sequence ID" value="XM_033940420.1"/>
</dbReference>
<dbReference type="OrthoDB" id="9837000at2759"/>
<feature type="domain" description="Spermatogenesis-associated protein 2 PUB-like" evidence="3">
    <location>
        <begin position="14"/>
        <end position="194"/>
    </location>
</feature>
<feature type="region of interest" description="Disordered" evidence="2">
    <location>
        <begin position="382"/>
        <end position="414"/>
    </location>
</feature>
<evidence type="ECO:0000313" key="4">
    <source>
        <dbReference type="Proteomes" id="UP000515159"/>
    </source>
</evidence>
<evidence type="ECO:0000313" key="5">
    <source>
        <dbReference type="RefSeq" id="XP_033796311.1"/>
    </source>
</evidence>
<dbReference type="Proteomes" id="UP000515159">
    <property type="component" value="Chromosome 4"/>
</dbReference>
<feature type="region of interest" description="Disordered" evidence="2">
    <location>
        <begin position="495"/>
        <end position="516"/>
    </location>
</feature>
<reference evidence="5" key="1">
    <citation type="submission" date="2025-08" db="UniProtKB">
        <authorList>
            <consortium name="RefSeq"/>
        </authorList>
    </citation>
    <scope>IDENTIFICATION</scope>
</reference>
<name>A0A6P8RAP1_GEOSA</name>
<feature type="region of interest" description="Disordered" evidence="2">
    <location>
        <begin position="200"/>
        <end position="241"/>
    </location>
</feature>
<feature type="compositionally biased region" description="Polar residues" evidence="2">
    <location>
        <begin position="382"/>
        <end position="400"/>
    </location>
</feature>
<dbReference type="GO" id="GO:0005737">
    <property type="term" value="C:cytoplasm"/>
    <property type="evidence" value="ECO:0007669"/>
    <property type="project" value="TreeGrafter"/>
</dbReference>